<comment type="similarity">
    <text evidence="1 2">Belongs to the small heat shock protein (HSP20) family.</text>
</comment>
<evidence type="ECO:0000256" key="1">
    <source>
        <dbReference type="PROSITE-ProRule" id="PRU00285"/>
    </source>
</evidence>
<accession>J7IUJ5</accession>
<dbReference type="PROSITE" id="PS01031">
    <property type="entry name" value="SHSP"/>
    <property type="match status" value="1"/>
</dbReference>
<dbReference type="RefSeq" id="WP_014904451.1">
    <property type="nucleotide sequence ID" value="NC_018515.1"/>
</dbReference>
<dbReference type="InterPro" id="IPR008978">
    <property type="entry name" value="HSP20-like_chaperone"/>
</dbReference>
<organism evidence="4 5">
    <name type="scientific">Desulfosporosinus meridiei (strain ATCC BAA-275 / DSM 13257 / KCTC 12902 / NCIMB 13706 / S10)</name>
    <dbReference type="NCBI Taxonomy" id="768704"/>
    <lineage>
        <taxon>Bacteria</taxon>
        <taxon>Bacillati</taxon>
        <taxon>Bacillota</taxon>
        <taxon>Clostridia</taxon>
        <taxon>Eubacteriales</taxon>
        <taxon>Desulfitobacteriaceae</taxon>
        <taxon>Desulfosporosinus</taxon>
    </lineage>
</organism>
<dbReference type="AlphaFoldDB" id="J7IUJ5"/>
<dbReference type="eggNOG" id="COG0071">
    <property type="taxonomic scope" value="Bacteria"/>
</dbReference>
<dbReference type="HOGENOM" id="CLU_046737_12_3_9"/>
<evidence type="ECO:0000256" key="2">
    <source>
        <dbReference type="RuleBase" id="RU003616"/>
    </source>
</evidence>
<dbReference type="KEGG" id="dmi:Desmer_3706"/>
<keyword evidence="4" id="KW-0346">Stress response</keyword>
<evidence type="ECO:0000259" key="3">
    <source>
        <dbReference type="PROSITE" id="PS01031"/>
    </source>
</evidence>
<dbReference type="Proteomes" id="UP000005262">
    <property type="component" value="Chromosome"/>
</dbReference>
<dbReference type="STRING" id="768704.Desmer_3706"/>
<dbReference type="InterPro" id="IPR002068">
    <property type="entry name" value="A-crystallin/Hsp20_dom"/>
</dbReference>
<dbReference type="PANTHER" id="PTHR11527">
    <property type="entry name" value="HEAT-SHOCK PROTEIN 20 FAMILY MEMBER"/>
    <property type="match status" value="1"/>
</dbReference>
<reference evidence="4 5" key="1">
    <citation type="journal article" date="2012" name="J. Bacteriol.">
        <title>Complete genome sequences of Desulfosporosinus orientis DSM765T, Desulfosporosinus youngiae DSM17734T, Desulfosporosinus meridiei DSM13257T, and Desulfosporosinus acidiphilus DSM22704T.</title>
        <authorList>
            <person name="Pester M."/>
            <person name="Brambilla E."/>
            <person name="Alazard D."/>
            <person name="Rattei T."/>
            <person name="Weinmaier T."/>
            <person name="Han J."/>
            <person name="Lucas S."/>
            <person name="Lapidus A."/>
            <person name="Cheng J.F."/>
            <person name="Goodwin L."/>
            <person name="Pitluck S."/>
            <person name="Peters L."/>
            <person name="Ovchinnikova G."/>
            <person name="Teshima H."/>
            <person name="Detter J.C."/>
            <person name="Han C.S."/>
            <person name="Tapia R."/>
            <person name="Land M.L."/>
            <person name="Hauser L."/>
            <person name="Kyrpides N.C."/>
            <person name="Ivanova N.N."/>
            <person name="Pagani I."/>
            <person name="Huntmann M."/>
            <person name="Wei C.L."/>
            <person name="Davenport K.W."/>
            <person name="Daligault H."/>
            <person name="Chain P.S."/>
            <person name="Chen A."/>
            <person name="Mavromatis K."/>
            <person name="Markowitz V."/>
            <person name="Szeto E."/>
            <person name="Mikhailova N."/>
            <person name="Pati A."/>
            <person name="Wagner M."/>
            <person name="Woyke T."/>
            <person name="Ollivier B."/>
            <person name="Klenk H.P."/>
            <person name="Spring S."/>
            <person name="Loy A."/>
        </authorList>
    </citation>
    <scope>NUCLEOTIDE SEQUENCE [LARGE SCALE GENOMIC DNA]</scope>
    <source>
        <strain evidence="5">ATCC BAA-275 / DSM 13257 / NCIMB 13706 / S10</strain>
    </source>
</reference>
<dbReference type="InterPro" id="IPR031107">
    <property type="entry name" value="Small_HSP"/>
</dbReference>
<sequence length="144" mass="16471">MSSLIPNEPFSLSDPFWNEMDRFLKQGKELFTEGLYRIDVEETQHKVIVVAEIPGIEKPEDLNITLDENRLTIQGEVRKSTYDGDEESISRHSERHFGKFSRLLTLPAMVKTDGAHASYKNGVLKLSFLKDAHPAARNIEVDFH</sequence>
<reference evidence="5" key="2">
    <citation type="submission" date="2012-08" db="EMBL/GenBank/DDBJ databases">
        <title>Finished genome of Desulfosporosinus meridiei DSM 13257.</title>
        <authorList>
            <person name="Huntemann M."/>
            <person name="Wei C.-L."/>
            <person name="Han J."/>
            <person name="Detter J.C."/>
            <person name="Han C."/>
            <person name="Davenport K."/>
            <person name="Daligault H."/>
            <person name="Erkkila T."/>
            <person name="Gu W."/>
            <person name="Munk A.C.C."/>
            <person name="Teshima H."/>
            <person name="Xu Y."/>
            <person name="Chain P."/>
            <person name="Tapia R."/>
            <person name="Chen A."/>
            <person name="Krypides N."/>
            <person name="Mavromatis K."/>
            <person name="Markowitz V."/>
            <person name="Szeto E."/>
            <person name="Ivanova N."/>
            <person name="Mikhailova N."/>
            <person name="Ovchinnikova G."/>
            <person name="Pagani I."/>
            <person name="Pati A."/>
            <person name="Goodwin L."/>
            <person name="Peters L."/>
            <person name="Pitluck S."/>
            <person name="Woyke T."/>
            <person name="Pester M."/>
            <person name="Spring S."/>
            <person name="Ollivier B."/>
            <person name="Rattei T."/>
            <person name="Klenk H.-P."/>
            <person name="Wagner M."/>
            <person name="Loy A."/>
        </authorList>
    </citation>
    <scope>NUCLEOTIDE SEQUENCE [LARGE SCALE GENOMIC DNA]</scope>
    <source>
        <strain evidence="5">ATCC BAA-275 / DSM 13257 / NCIMB 13706 / S10</strain>
    </source>
</reference>
<dbReference type="SUPFAM" id="SSF49764">
    <property type="entry name" value="HSP20-like chaperones"/>
    <property type="match status" value="1"/>
</dbReference>
<evidence type="ECO:0000313" key="4">
    <source>
        <dbReference type="EMBL" id="AFQ45542.1"/>
    </source>
</evidence>
<evidence type="ECO:0000313" key="5">
    <source>
        <dbReference type="Proteomes" id="UP000005262"/>
    </source>
</evidence>
<dbReference type="EMBL" id="CP003629">
    <property type="protein sequence ID" value="AFQ45542.1"/>
    <property type="molecule type" value="Genomic_DNA"/>
</dbReference>
<dbReference type="OrthoDB" id="9811615at2"/>
<proteinExistence type="inferred from homology"/>
<keyword evidence="5" id="KW-1185">Reference proteome</keyword>
<gene>
    <name evidence="4" type="ordered locus">Desmer_3706</name>
</gene>
<name>J7IUJ5_DESMD</name>
<dbReference type="Gene3D" id="2.60.40.790">
    <property type="match status" value="1"/>
</dbReference>
<dbReference type="Pfam" id="PF00011">
    <property type="entry name" value="HSP20"/>
    <property type="match status" value="1"/>
</dbReference>
<feature type="domain" description="SHSP" evidence="3">
    <location>
        <begin position="29"/>
        <end position="144"/>
    </location>
</feature>
<protein>
    <submittedName>
        <fullName evidence="4">Molecular chaperone (Small heat shock protein)</fullName>
    </submittedName>
</protein>
<dbReference type="CDD" id="cd06464">
    <property type="entry name" value="ACD_sHsps-like"/>
    <property type="match status" value="1"/>
</dbReference>